<dbReference type="InterPro" id="IPR043502">
    <property type="entry name" value="DNA/RNA_pol_sf"/>
</dbReference>
<evidence type="ECO:0000313" key="3">
    <source>
        <dbReference type="Proteomes" id="UP000694701"/>
    </source>
</evidence>
<proteinExistence type="predicted"/>
<reference evidence="2" key="1">
    <citation type="submission" date="2025-08" db="UniProtKB">
        <authorList>
            <consortium name="Ensembl"/>
        </authorList>
    </citation>
    <scope>IDENTIFICATION</scope>
</reference>
<sequence>MLKTIKCFGFREQFLKDIQTIYRGCNSSVKLAHGTTPRFEVGRGIRQGCPLSPFLFLLVTQIMARHIKNAQFQGILTLGTEFKISQLADDTALFLRNKHEVIKAIDSITKFSDVSGLRMNLNKSALLSLKECDLSVISGIPVKNTITYLWFIINKIEKRRCNLNFDPIVEKIRKRFNIWLMRDLSLNGRVLLSKAEGISRAVYLSLSMGMPASVYKKLDKILFNFIWRNRSHYLRKDILCNLRKDGGLEVLTFETLSNSFLVRWLSNLIKEAESIWNTFPKQIFDSLGGLNLLLKCDFKIEKLPVKLANFHKHSLLALKMVYKHNFSPTNCYIRNNRYIQYKNKSIYYQRWVDNNILLVEQLMNTEGQLLTYGEFLSKAKFPVSPKEYAIVFDAVPRNIIQILKYNSTVVSGSYLTTQDIFLGDIDITTKKCPNKYIRNLMHTKTLPAARSFWASQFEEIKWERMWLIGDKFLLNNKIKEVSYKIVHRIYPAKKTLERFKIDIEYSCTFCGNYDETICHLFYDCIYSKIFWRDVENYIRRKTGQTLTLRGKDVFIYFEDGGTDKDFSFFVQLFLVLGKFHIHKKKWAESKPNFEHLLAELKQYHTTVRGLKNRKAIKTDLVLSKYV</sequence>
<dbReference type="AlphaFoldDB" id="A0A8C2HYX1"/>
<dbReference type="InterPro" id="IPR000477">
    <property type="entry name" value="RT_dom"/>
</dbReference>
<evidence type="ECO:0000259" key="1">
    <source>
        <dbReference type="PROSITE" id="PS50878"/>
    </source>
</evidence>
<feature type="domain" description="Reverse transcriptase" evidence="1">
    <location>
        <begin position="1"/>
        <end position="153"/>
    </location>
</feature>
<name>A0A8C2HYX1_CYPCA</name>
<dbReference type="InterPro" id="IPR026960">
    <property type="entry name" value="RVT-Znf"/>
</dbReference>
<dbReference type="PANTHER" id="PTHR31635:SF196">
    <property type="entry name" value="REVERSE TRANSCRIPTASE DOMAIN-CONTAINING PROTEIN-RELATED"/>
    <property type="match status" value="1"/>
</dbReference>
<dbReference type="Proteomes" id="UP000694701">
    <property type="component" value="Unplaced"/>
</dbReference>
<evidence type="ECO:0000313" key="2">
    <source>
        <dbReference type="Ensembl" id="ENSCCRP00020071989.1"/>
    </source>
</evidence>
<dbReference type="SUPFAM" id="SSF56672">
    <property type="entry name" value="DNA/RNA polymerases"/>
    <property type="match status" value="1"/>
</dbReference>
<protein>
    <recommendedName>
        <fullName evidence="1">Reverse transcriptase domain-containing protein</fullName>
    </recommendedName>
</protein>
<dbReference type="PANTHER" id="PTHR31635">
    <property type="entry name" value="REVERSE TRANSCRIPTASE DOMAIN-CONTAINING PROTEIN-RELATED"/>
    <property type="match status" value="1"/>
</dbReference>
<dbReference type="Ensembl" id="ENSCCRT00020079047.1">
    <property type="protein sequence ID" value="ENSCCRP00020071989.1"/>
    <property type="gene ID" value="ENSCCRG00020033650.1"/>
</dbReference>
<dbReference type="Pfam" id="PF00078">
    <property type="entry name" value="RVT_1"/>
    <property type="match status" value="1"/>
</dbReference>
<organism evidence="2 3">
    <name type="scientific">Cyprinus carpio</name>
    <name type="common">Common carp</name>
    <dbReference type="NCBI Taxonomy" id="7962"/>
    <lineage>
        <taxon>Eukaryota</taxon>
        <taxon>Metazoa</taxon>
        <taxon>Chordata</taxon>
        <taxon>Craniata</taxon>
        <taxon>Vertebrata</taxon>
        <taxon>Euteleostomi</taxon>
        <taxon>Actinopterygii</taxon>
        <taxon>Neopterygii</taxon>
        <taxon>Teleostei</taxon>
        <taxon>Ostariophysi</taxon>
        <taxon>Cypriniformes</taxon>
        <taxon>Cyprinidae</taxon>
        <taxon>Cyprininae</taxon>
        <taxon>Cyprinus</taxon>
    </lineage>
</organism>
<dbReference type="PROSITE" id="PS50878">
    <property type="entry name" value="RT_POL"/>
    <property type="match status" value="1"/>
</dbReference>
<dbReference type="Pfam" id="PF13966">
    <property type="entry name" value="zf-RVT"/>
    <property type="match status" value="1"/>
</dbReference>
<accession>A0A8C2HYX1</accession>